<dbReference type="EMBL" id="CP042913">
    <property type="protein sequence ID" value="QEG34450.1"/>
    <property type="molecule type" value="Genomic_DNA"/>
</dbReference>
<dbReference type="OrthoDB" id="9808022at2"/>
<evidence type="ECO:0000256" key="1">
    <source>
        <dbReference type="ARBA" id="ARBA00001966"/>
    </source>
</evidence>
<evidence type="ECO:0000313" key="13">
    <source>
        <dbReference type="Proteomes" id="UP000323917"/>
    </source>
</evidence>
<evidence type="ECO:0000256" key="10">
    <source>
        <dbReference type="RuleBase" id="RU364116"/>
    </source>
</evidence>
<evidence type="ECO:0000256" key="9">
    <source>
        <dbReference type="ARBA" id="ARBA00023186"/>
    </source>
</evidence>
<keyword evidence="10" id="KW-0004">4Fe-4S</keyword>
<dbReference type="SFLD" id="SFLDS00029">
    <property type="entry name" value="Radical_SAM"/>
    <property type="match status" value="1"/>
</dbReference>
<keyword evidence="6 10" id="KW-0479">Metal-binding</keyword>
<dbReference type="GO" id="GO:0006779">
    <property type="term" value="P:porphyrin-containing compound biosynthetic process"/>
    <property type="evidence" value="ECO:0007669"/>
    <property type="project" value="InterPro"/>
</dbReference>
<keyword evidence="7 10" id="KW-0408">Iron</keyword>
<comment type="function">
    <text evidence="10">Probably acts as a heme chaperone, transferring heme to an unknown acceptor. Binds one molecule of heme per monomer, possibly covalently. Binds 1 [4Fe-4S] cluster. The cluster is coordinated with 3 cysteines and an exchangeable S-adenosyl-L-methionine.</text>
</comment>
<keyword evidence="4 10" id="KW-0349">Heme</keyword>
<sequence length="376" mass="42576">MSFPPPRAAYVHIPFCVHRCGYCNFTVITDRDDLVEPLLTAIETELSWLETPQSVDTLYFGGGTPTYLSPLQLRKLCEVLLQWHPLSQGYEWTVEANPGDLDSERIQVLSEQGVNRLSLGSQSFRREKLTMLERDHSAAEIRSAVELCRQVGIGVSLDLIFGTPGETLSEWLTDLEQAIQLEPDHISTYGLTFERGTQFWNRLQHRELIPVAEELEREMYLAAIDLLAEAGFDHYEISNFARPGYRSRHNETYWSGRGYFAVGPGAARYVDGVRQTNHRSTTTYLRRVQQGLSPVAEEERLDAISRAREALVFGLRRISGIERTSFEALTGFTLAELAGDTIHRFVDLGMLADDGECVKLTREGLLISDSLWPEFL</sequence>
<evidence type="ECO:0000256" key="2">
    <source>
        <dbReference type="ARBA" id="ARBA00006100"/>
    </source>
</evidence>
<gene>
    <name evidence="12" type="ORF">Pr1d_17300</name>
</gene>
<dbReference type="GO" id="GO:0046872">
    <property type="term" value="F:metal ion binding"/>
    <property type="evidence" value="ECO:0007669"/>
    <property type="project" value="UniProtKB-UniRule"/>
</dbReference>
<dbReference type="KEGG" id="bgok:Pr1d_17300"/>
<dbReference type="SMART" id="SM00729">
    <property type="entry name" value="Elp3"/>
    <property type="match status" value="1"/>
</dbReference>
<dbReference type="NCBIfam" id="TIGR00539">
    <property type="entry name" value="hemN_rel"/>
    <property type="match status" value="1"/>
</dbReference>
<dbReference type="InterPro" id="IPR004559">
    <property type="entry name" value="HemW-like"/>
</dbReference>
<evidence type="ECO:0000256" key="5">
    <source>
        <dbReference type="ARBA" id="ARBA00022691"/>
    </source>
</evidence>
<dbReference type="SFLD" id="SFLDG01065">
    <property type="entry name" value="anaerobic_coproporphyrinogen-I"/>
    <property type="match status" value="1"/>
</dbReference>
<dbReference type="InterPro" id="IPR013785">
    <property type="entry name" value="Aldolase_TIM"/>
</dbReference>
<organism evidence="12 13">
    <name type="scientific">Bythopirellula goksoeyrii</name>
    <dbReference type="NCBI Taxonomy" id="1400387"/>
    <lineage>
        <taxon>Bacteria</taxon>
        <taxon>Pseudomonadati</taxon>
        <taxon>Planctomycetota</taxon>
        <taxon>Planctomycetia</taxon>
        <taxon>Pirellulales</taxon>
        <taxon>Lacipirellulaceae</taxon>
        <taxon>Bythopirellula</taxon>
    </lineage>
</organism>
<keyword evidence="12" id="KW-0560">Oxidoreductase</keyword>
<protein>
    <recommendedName>
        <fullName evidence="3 10">Heme chaperone HemW</fullName>
    </recommendedName>
</protein>
<keyword evidence="9 10" id="KW-0143">Chaperone</keyword>
<evidence type="ECO:0000256" key="3">
    <source>
        <dbReference type="ARBA" id="ARBA00017228"/>
    </source>
</evidence>
<dbReference type="InterPro" id="IPR034505">
    <property type="entry name" value="Coproporphyrinogen-III_oxidase"/>
</dbReference>
<keyword evidence="10" id="KW-0963">Cytoplasm</keyword>
<evidence type="ECO:0000256" key="6">
    <source>
        <dbReference type="ARBA" id="ARBA00022723"/>
    </source>
</evidence>
<evidence type="ECO:0000256" key="4">
    <source>
        <dbReference type="ARBA" id="ARBA00022617"/>
    </source>
</evidence>
<proteinExistence type="inferred from homology"/>
<dbReference type="Proteomes" id="UP000323917">
    <property type="component" value="Chromosome"/>
</dbReference>
<dbReference type="InterPro" id="IPR010723">
    <property type="entry name" value="HemN_C"/>
</dbReference>
<dbReference type="PROSITE" id="PS51918">
    <property type="entry name" value="RADICAL_SAM"/>
    <property type="match status" value="1"/>
</dbReference>
<evidence type="ECO:0000256" key="7">
    <source>
        <dbReference type="ARBA" id="ARBA00023004"/>
    </source>
</evidence>
<keyword evidence="13" id="KW-1185">Reference proteome</keyword>
<dbReference type="SUPFAM" id="SSF102114">
    <property type="entry name" value="Radical SAM enzymes"/>
    <property type="match status" value="1"/>
</dbReference>
<dbReference type="GO" id="GO:0004109">
    <property type="term" value="F:coproporphyrinogen oxidase activity"/>
    <property type="evidence" value="ECO:0007669"/>
    <property type="project" value="InterPro"/>
</dbReference>
<dbReference type="InterPro" id="IPR006638">
    <property type="entry name" value="Elp3/MiaA/NifB-like_rSAM"/>
</dbReference>
<dbReference type="Pfam" id="PF06969">
    <property type="entry name" value="HemN_C"/>
    <property type="match status" value="1"/>
</dbReference>
<evidence type="ECO:0000259" key="11">
    <source>
        <dbReference type="PROSITE" id="PS51918"/>
    </source>
</evidence>
<comment type="similarity">
    <text evidence="2">Belongs to the anaerobic coproporphyrinogen-III oxidase family. HemW subfamily.</text>
</comment>
<dbReference type="RefSeq" id="WP_148073099.1">
    <property type="nucleotide sequence ID" value="NZ_CP042913.1"/>
</dbReference>
<dbReference type="CDD" id="cd01335">
    <property type="entry name" value="Radical_SAM"/>
    <property type="match status" value="1"/>
</dbReference>
<dbReference type="GO" id="GO:0005737">
    <property type="term" value="C:cytoplasm"/>
    <property type="evidence" value="ECO:0007669"/>
    <property type="project" value="UniProtKB-SubCell"/>
</dbReference>
<keyword evidence="5 10" id="KW-0949">S-adenosyl-L-methionine</keyword>
<dbReference type="Pfam" id="PF04055">
    <property type="entry name" value="Radical_SAM"/>
    <property type="match status" value="1"/>
</dbReference>
<dbReference type="AlphaFoldDB" id="A0A5B9QA17"/>
<evidence type="ECO:0000256" key="8">
    <source>
        <dbReference type="ARBA" id="ARBA00023014"/>
    </source>
</evidence>
<dbReference type="GO" id="GO:0051539">
    <property type="term" value="F:4 iron, 4 sulfur cluster binding"/>
    <property type="evidence" value="ECO:0007669"/>
    <property type="project" value="UniProtKB-UniRule"/>
</dbReference>
<dbReference type="SFLD" id="SFLDG01082">
    <property type="entry name" value="B12-binding_domain_containing"/>
    <property type="match status" value="1"/>
</dbReference>
<dbReference type="InterPro" id="IPR058240">
    <property type="entry name" value="rSAM_sf"/>
</dbReference>
<feature type="domain" description="Radical SAM core" evidence="11">
    <location>
        <begin position="1"/>
        <end position="233"/>
    </location>
</feature>
<evidence type="ECO:0000313" key="12">
    <source>
        <dbReference type="EMBL" id="QEG34450.1"/>
    </source>
</evidence>
<dbReference type="SFLD" id="SFLDF00562">
    <property type="entry name" value="HemN-like__clustered_with_heat"/>
    <property type="match status" value="1"/>
</dbReference>
<dbReference type="Gene3D" id="3.20.20.70">
    <property type="entry name" value="Aldolase class I"/>
    <property type="match status" value="1"/>
</dbReference>
<name>A0A5B9QA17_9BACT</name>
<comment type="cofactor">
    <cofactor evidence="1">
        <name>[4Fe-4S] cluster</name>
        <dbReference type="ChEBI" id="CHEBI:49883"/>
    </cofactor>
</comment>
<dbReference type="PANTHER" id="PTHR13932:SF5">
    <property type="entry name" value="RADICAL S-ADENOSYL METHIONINE DOMAIN-CONTAINING PROTEIN 1, MITOCHONDRIAL"/>
    <property type="match status" value="1"/>
</dbReference>
<reference evidence="12 13" key="1">
    <citation type="submission" date="2019-08" db="EMBL/GenBank/DDBJ databases">
        <title>Deep-cultivation of Planctomycetes and their phenomic and genomic characterization uncovers novel biology.</title>
        <authorList>
            <person name="Wiegand S."/>
            <person name="Jogler M."/>
            <person name="Boedeker C."/>
            <person name="Pinto D."/>
            <person name="Vollmers J."/>
            <person name="Rivas-Marin E."/>
            <person name="Kohn T."/>
            <person name="Peeters S.H."/>
            <person name="Heuer A."/>
            <person name="Rast P."/>
            <person name="Oberbeckmann S."/>
            <person name="Bunk B."/>
            <person name="Jeske O."/>
            <person name="Meyerdierks A."/>
            <person name="Storesund J.E."/>
            <person name="Kallscheuer N."/>
            <person name="Luecker S."/>
            <person name="Lage O.M."/>
            <person name="Pohl T."/>
            <person name="Merkel B.J."/>
            <person name="Hornburger P."/>
            <person name="Mueller R.-W."/>
            <person name="Bruemmer F."/>
            <person name="Labrenz M."/>
            <person name="Spormann A.M."/>
            <person name="Op den Camp H."/>
            <person name="Overmann J."/>
            <person name="Amann R."/>
            <person name="Jetten M.S.M."/>
            <person name="Mascher T."/>
            <person name="Medema M.H."/>
            <person name="Devos D.P."/>
            <person name="Kaster A.-K."/>
            <person name="Ovreas L."/>
            <person name="Rohde M."/>
            <person name="Galperin M.Y."/>
            <person name="Jogler C."/>
        </authorList>
    </citation>
    <scope>NUCLEOTIDE SEQUENCE [LARGE SCALE GENOMIC DNA]</scope>
    <source>
        <strain evidence="12 13">Pr1d</strain>
    </source>
</reference>
<dbReference type="PANTHER" id="PTHR13932">
    <property type="entry name" value="COPROPORPHYRINIGEN III OXIDASE"/>
    <property type="match status" value="1"/>
</dbReference>
<keyword evidence="8 10" id="KW-0411">Iron-sulfur</keyword>
<accession>A0A5B9QA17</accession>
<dbReference type="InterPro" id="IPR007197">
    <property type="entry name" value="rSAM"/>
</dbReference>
<comment type="subcellular location">
    <subcellularLocation>
        <location evidence="10">Cytoplasm</location>
    </subcellularLocation>
</comment>
<dbReference type="SFLD" id="SFLDF00288">
    <property type="entry name" value="HemN-like__clustered_with_nucl"/>
    <property type="match status" value="1"/>
</dbReference>